<organism evidence="9">
    <name type="scientific">Oryza sativa subsp. japonica</name>
    <name type="common">Rice</name>
    <dbReference type="NCBI Taxonomy" id="39947"/>
    <lineage>
        <taxon>Eukaryota</taxon>
        <taxon>Viridiplantae</taxon>
        <taxon>Streptophyta</taxon>
        <taxon>Embryophyta</taxon>
        <taxon>Tracheophyta</taxon>
        <taxon>Spermatophyta</taxon>
        <taxon>Magnoliopsida</taxon>
        <taxon>Liliopsida</taxon>
        <taxon>Poales</taxon>
        <taxon>Poaceae</taxon>
        <taxon>BOP clade</taxon>
        <taxon>Oryzoideae</taxon>
        <taxon>Oryzeae</taxon>
        <taxon>Oryzinae</taxon>
        <taxon>Oryza</taxon>
        <taxon>Oryza sativa</taxon>
    </lineage>
</organism>
<gene>
    <name evidence="9" type="ORF">OsJ_29558</name>
</gene>
<dbReference type="EMBL" id="CM000146">
    <property type="protein sequence ID" value="EEE69817.1"/>
    <property type="molecule type" value="Genomic_DNA"/>
</dbReference>
<evidence type="ECO:0000256" key="4">
    <source>
        <dbReference type="ARBA" id="ARBA00022701"/>
    </source>
</evidence>
<dbReference type="PANTHER" id="PTHR19302">
    <property type="entry name" value="GAMMA TUBULIN COMPLEX PROTEIN"/>
    <property type="match status" value="1"/>
</dbReference>
<keyword evidence="3" id="KW-0963">Cytoplasm</keyword>
<reference evidence="9" key="2">
    <citation type="submission" date="2008-12" db="EMBL/GenBank/DDBJ databases">
        <title>Improved gene annotation of the rice (Oryza sativa) genomes.</title>
        <authorList>
            <person name="Wang J."/>
            <person name="Li R."/>
            <person name="Fan W."/>
            <person name="Huang Q."/>
            <person name="Zhang J."/>
            <person name="Zhou Y."/>
            <person name="Hu Y."/>
            <person name="Zi S."/>
            <person name="Li J."/>
            <person name="Ni P."/>
            <person name="Zheng H."/>
            <person name="Zhang Y."/>
            <person name="Zhao M."/>
            <person name="Hao Q."/>
            <person name="McDermott J."/>
            <person name="Samudrala R."/>
            <person name="Kristiansen K."/>
            <person name="Wong G.K.-S."/>
        </authorList>
    </citation>
    <scope>NUCLEOTIDE SEQUENCE</scope>
</reference>
<accession>B9G3W9</accession>
<dbReference type="GO" id="GO:0043015">
    <property type="term" value="F:gamma-tubulin binding"/>
    <property type="evidence" value="ECO:0007669"/>
    <property type="project" value="InterPro"/>
</dbReference>
<dbReference type="GO" id="GO:0007020">
    <property type="term" value="P:microtubule nucleation"/>
    <property type="evidence" value="ECO:0007669"/>
    <property type="project" value="InterPro"/>
</dbReference>
<evidence type="ECO:0000259" key="7">
    <source>
        <dbReference type="Pfam" id="PF04130"/>
    </source>
</evidence>
<keyword evidence="5" id="KW-0206">Cytoskeleton</keyword>
<dbReference type="PANTHER" id="PTHR19302:SF14">
    <property type="entry name" value="GAMMA-TUBULIN COMPLEX COMPONENT 3"/>
    <property type="match status" value="1"/>
</dbReference>
<dbReference type="Pfam" id="PF04130">
    <property type="entry name" value="GCP_C_terminal"/>
    <property type="match status" value="1"/>
</dbReference>
<reference evidence="9" key="1">
    <citation type="journal article" date="2005" name="PLoS Biol.">
        <title>The genomes of Oryza sativa: a history of duplications.</title>
        <authorList>
            <person name="Yu J."/>
            <person name="Wang J."/>
            <person name="Lin W."/>
            <person name="Li S."/>
            <person name="Li H."/>
            <person name="Zhou J."/>
            <person name="Ni P."/>
            <person name="Dong W."/>
            <person name="Hu S."/>
            <person name="Zeng C."/>
            <person name="Zhang J."/>
            <person name="Zhang Y."/>
            <person name="Li R."/>
            <person name="Xu Z."/>
            <person name="Li S."/>
            <person name="Li X."/>
            <person name="Zheng H."/>
            <person name="Cong L."/>
            <person name="Lin L."/>
            <person name="Yin J."/>
            <person name="Geng J."/>
            <person name="Li G."/>
            <person name="Shi J."/>
            <person name="Liu J."/>
            <person name="Lv H."/>
            <person name="Li J."/>
            <person name="Wang J."/>
            <person name="Deng Y."/>
            <person name="Ran L."/>
            <person name="Shi X."/>
            <person name="Wang X."/>
            <person name="Wu Q."/>
            <person name="Li C."/>
            <person name="Ren X."/>
            <person name="Wang J."/>
            <person name="Wang X."/>
            <person name="Li D."/>
            <person name="Liu D."/>
            <person name="Zhang X."/>
            <person name="Ji Z."/>
            <person name="Zhao W."/>
            <person name="Sun Y."/>
            <person name="Zhang Z."/>
            <person name="Bao J."/>
            <person name="Han Y."/>
            <person name="Dong L."/>
            <person name="Ji J."/>
            <person name="Chen P."/>
            <person name="Wu S."/>
            <person name="Liu J."/>
            <person name="Xiao Y."/>
            <person name="Bu D."/>
            <person name="Tan J."/>
            <person name="Yang L."/>
            <person name="Ye C."/>
            <person name="Zhang J."/>
            <person name="Xu J."/>
            <person name="Zhou Y."/>
            <person name="Yu Y."/>
            <person name="Zhang B."/>
            <person name="Zhuang S."/>
            <person name="Wei H."/>
            <person name="Liu B."/>
            <person name="Lei M."/>
            <person name="Yu H."/>
            <person name="Li Y."/>
            <person name="Xu H."/>
            <person name="Wei S."/>
            <person name="He X."/>
            <person name="Fang L."/>
            <person name="Zhang Z."/>
            <person name="Zhang Y."/>
            <person name="Huang X."/>
            <person name="Su Z."/>
            <person name="Tong W."/>
            <person name="Li J."/>
            <person name="Tong Z."/>
            <person name="Li S."/>
            <person name="Ye J."/>
            <person name="Wang L."/>
            <person name="Fang L."/>
            <person name="Lei T."/>
            <person name="Chen C."/>
            <person name="Chen H."/>
            <person name="Xu Z."/>
            <person name="Li H."/>
            <person name="Huang H."/>
            <person name="Zhang F."/>
            <person name="Xu H."/>
            <person name="Li N."/>
            <person name="Zhao C."/>
            <person name="Li S."/>
            <person name="Dong L."/>
            <person name="Huang Y."/>
            <person name="Li L."/>
            <person name="Xi Y."/>
            <person name="Qi Q."/>
            <person name="Li W."/>
            <person name="Zhang B."/>
            <person name="Hu W."/>
            <person name="Zhang Y."/>
            <person name="Tian X."/>
            <person name="Jiao Y."/>
            <person name="Liang X."/>
            <person name="Jin J."/>
            <person name="Gao L."/>
            <person name="Zheng W."/>
            <person name="Hao B."/>
            <person name="Liu S."/>
            <person name="Wang W."/>
            <person name="Yuan L."/>
            <person name="Cao M."/>
            <person name="McDermott J."/>
            <person name="Samudrala R."/>
            <person name="Wang J."/>
            <person name="Wong G.K."/>
            <person name="Yang H."/>
        </authorList>
    </citation>
    <scope>NUCLEOTIDE SEQUENCE [LARGE SCALE GENOMIC DNA]</scope>
</reference>
<feature type="region of interest" description="Disordered" evidence="6">
    <location>
        <begin position="1"/>
        <end position="20"/>
    </location>
</feature>
<feature type="domain" description="Gamma tubulin complex component protein N-terminal" evidence="8">
    <location>
        <begin position="175"/>
        <end position="227"/>
    </location>
</feature>
<evidence type="ECO:0000256" key="3">
    <source>
        <dbReference type="ARBA" id="ARBA00022490"/>
    </source>
</evidence>
<feature type="compositionally biased region" description="Basic and acidic residues" evidence="6">
    <location>
        <begin position="96"/>
        <end position="115"/>
    </location>
</feature>
<comment type="subcellular location">
    <subcellularLocation>
        <location evidence="1">Cytoplasm</location>
        <location evidence="1">Cytoskeleton</location>
    </subcellularLocation>
</comment>
<dbReference type="GO" id="GO:0005874">
    <property type="term" value="C:microtubule"/>
    <property type="evidence" value="ECO:0007669"/>
    <property type="project" value="UniProtKB-KW"/>
</dbReference>
<protein>
    <submittedName>
        <fullName evidence="9">Uncharacterized protein</fullName>
    </submittedName>
</protein>
<dbReference type="AlphaFoldDB" id="B9G3W9"/>
<evidence type="ECO:0000256" key="6">
    <source>
        <dbReference type="SAM" id="MobiDB-lite"/>
    </source>
</evidence>
<dbReference type="Proteomes" id="UP000007752">
    <property type="component" value="Chromosome 9"/>
</dbReference>
<dbReference type="GO" id="GO:0005815">
    <property type="term" value="C:microtubule organizing center"/>
    <property type="evidence" value="ECO:0007669"/>
    <property type="project" value="InterPro"/>
</dbReference>
<name>B9G3W9_ORYSJ</name>
<dbReference type="InterPro" id="IPR007259">
    <property type="entry name" value="GCP"/>
</dbReference>
<sequence>MAAAAARPARSPPGPTEISAEITTPNRLMGRNQITPWVLRWGGERTGSRRTGLVSSATGRNGGFFFFFVGAPEEEDGVLPALVVVVTAAEEEERIEPERIEPERIEPEAEKKAPDTGEGLAKAAWALSLPADMAATGQRGSTPVWKDPDNIREIALREYTELVLDETEVSEAALVRDVLYACQGIDGRYVRFDKGSDAYDLPDGVRVPRSTRTLVRKLCELGWLFRKGPGVHLRQHQSLSLRCCHRVWLAEPAVRMRLMAVLVDGCRGLRGGAMAGAIHGHAQHGDPTFQDFMGRLLRRVCSPLFEMVRSWVLEGELEDVFAEFFIVGQPVKAESLWQEGYLLQSDMLPAFISPVLAQRFLEPGNAATEAAVCVGTTTSRGGLGYGQIDALEALVVEAAKRIDRHLMDVIHKRYRFKDHCLAIKRYLLLGQGDFVQYLMDVVGPELSEPANRISSFHLAGLLETAIRASNAQYDDRDILDRIKVKMMDHGDGDRGWDVFSLEYDARVPLDTVFTASVMKRYLKIFNFLWKLKRVDHSLTGIWKTMKPNCIVSSPFYKEGTNIRSQFVSVLRKCQVLFNEMNHFVTNFQYYIMFEVLEVSWARFSEEMDSAKDLDDLLLAHDKYLTSIVEKSLLGERSHGILRNLFALFDIILQFRSHADRWFERIYELQLRGKGKPKSKAKAKSKEVDSWVDGGRKAMIQLAGELFRKMGEDLDSIAKDYTSSLDAFIAQLPMQQHVDLKFLLFRLDFTEYYSRVSSNK</sequence>
<proteinExistence type="inferred from homology"/>
<feature type="region of interest" description="Disordered" evidence="6">
    <location>
        <begin position="94"/>
        <end position="117"/>
    </location>
</feature>
<feature type="domain" description="Gamma tubulin complex component protein N-terminal" evidence="8">
    <location>
        <begin position="235"/>
        <end position="411"/>
    </location>
</feature>
<keyword evidence="4" id="KW-0493">Microtubule</keyword>
<dbReference type="InterPro" id="IPR040457">
    <property type="entry name" value="GCP_C"/>
</dbReference>
<evidence type="ECO:0000259" key="8">
    <source>
        <dbReference type="Pfam" id="PF17681"/>
    </source>
</evidence>
<evidence type="ECO:0000256" key="2">
    <source>
        <dbReference type="ARBA" id="ARBA00010337"/>
    </source>
</evidence>
<feature type="domain" description="Gamma tubulin complex component C-terminal" evidence="7">
    <location>
        <begin position="418"/>
        <end position="752"/>
    </location>
</feature>
<dbReference type="GO" id="GO:0000922">
    <property type="term" value="C:spindle pole"/>
    <property type="evidence" value="ECO:0007669"/>
    <property type="project" value="InterPro"/>
</dbReference>
<dbReference type="InterPro" id="IPR042241">
    <property type="entry name" value="GCP_C_sf"/>
</dbReference>
<evidence type="ECO:0000256" key="1">
    <source>
        <dbReference type="ARBA" id="ARBA00004245"/>
    </source>
</evidence>
<dbReference type="InterPro" id="IPR041470">
    <property type="entry name" value="GCP_N"/>
</dbReference>
<evidence type="ECO:0000313" key="9">
    <source>
        <dbReference type="EMBL" id="EEE69817.1"/>
    </source>
</evidence>
<comment type="similarity">
    <text evidence="2">Belongs to the TUBGCP family.</text>
</comment>
<dbReference type="Gene3D" id="1.20.120.1900">
    <property type="entry name" value="Gamma-tubulin complex, C-terminal domain"/>
    <property type="match status" value="1"/>
</dbReference>
<evidence type="ECO:0000256" key="5">
    <source>
        <dbReference type="ARBA" id="ARBA00023212"/>
    </source>
</evidence>
<dbReference type="Pfam" id="PF17681">
    <property type="entry name" value="GCP_N_terminal"/>
    <property type="match status" value="2"/>
</dbReference>